<reference evidence="1" key="1">
    <citation type="journal article" date="2019" name="MBio">
        <title>Virus Genomes from Deep Sea Sediments Expand the Ocean Megavirome and Support Independent Origins of Viral Gigantism.</title>
        <authorList>
            <person name="Backstrom D."/>
            <person name="Yutin N."/>
            <person name="Jorgensen S.L."/>
            <person name="Dharamshi J."/>
            <person name="Homa F."/>
            <person name="Zaremba-Niedwiedzka K."/>
            <person name="Spang A."/>
            <person name="Wolf Y.I."/>
            <person name="Koonin E.V."/>
            <person name="Ettema T.J."/>
        </authorList>
    </citation>
    <scope>NUCLEOTIDE SEQUENCE</scope>
</reference>
<proteinExistence type="predicted"/>
<evidence type="ECO:0000313" key="1">
    <source>
        <dbReference type="EMBL" id="QBK86270.1"/>
    </source>
</evidence>
<sequence>MRITFLDECEFTEQVQCSFVNRTKEVQSMIIDTAKSFFRTPHNIPKMIIILYDIKLIFNNCDTAHSHEKYLVIYQKTPCVLDCFVICILYAEWYFADKYFTPFISQDTIALCDALKKYKTLGPFLTKHFDQNTSINR</sequence>
<protein>
    <submittedName>
        <fullName evidence="1">Uncharacterized protein</fullName>
    </submittedName>
</protein>
<name>A0A481YTE0_9VIRU</name>
<dbReference type="EMBL" id="MK500334">
    <property type="protein sequence ID" value="QBK86270.1"/>
    <property type="molecule type" value="Genomic_DNA"/>
</dbReference>
<accession>A0A481YTE0</accession>
<gene>
    <name evidence="1" type="ORF">LCMAC102_00650</name>
</gene>
<organism evidence="1">
    <name type="scientific">Marseillevirus LCMAC102</name>
    <dbReference type="NCBI Taxonomy" id="2506603"/>
    <lineage>
        <taxon>Viruses</taxon>
        <taxon>Varidnaviria</taxon>
        <taxon>Bamfordvirae</taxon>
        <taxon>Nucleocytoviricota</taxon>
        <taxon>Megaviricetes</taxon>
        <taxon>Pimascovirales</taxon>
        <taxon>Pimascovirales incertae sedis</taxon>
        <taxon>Marseilleviridae</taxon>
    </lineage>
</organism>